<dbReference type="OrthoDB" id="9766019at2"/>
<organism evidence="14 15">
    <name type="scientific">Clostridium tepidiprofundi DSM 19306</name>
    <dbReference type="NCBI Taxonomy" id="1121338"/>
    <lineage>
        <taxon>Bacteria</taxon>
        <taxon>Bacillati</taxon>
        <taxon>Bacillota</taxon>
        <taxon>Clostridia</taxon>
        <taxon>Eubacteriales</taxon>
        <taxon>Clostridiaceae</taxon>
        <taxon>Clostridium</taxon>
    </lineage>
</organism>
<name>A0A151B5W8_9CLOT</name>
<dbReference type="InterPro" id="IPR029047">
    <property type="entry name" value="HSP70_peptide-bd_sf"/>
</dbReference>
<evidence type="ECO:0000256" key="1">
    <source>
        <dbReference type="ARBA" id="ARBA00002290"/>
    </source>
</evidence>
<evidence type="ECO:0000256" key="11">
    <source>
        <dbReference type="ARBA" id="ARBA00030945"/>
    </source>
</evidence>
<evidence type="ECO:0000256" key="8">
    <source>
        <dbReference type="ARBA" id="ARBA00023016"/>
    </source>
</evidence>
<dbReference type="InterPro" id="IPR013126">
    <property type="entry name" value="Hsp_70_fam"/>
</dbReference>
<dbReference type="Pfam" id="PF00012">
    <property type="entry name" value="HSP70"/>
    <property type="match status" value="2"/>
</dbReference>
<evidence type="ECO:0000313" key="14">
    <source>
        <dbReference type="EMBL" id="KYH35259.1"/>
    </source>
</evidence>
<evidence type="ECO:0000256" key="7">
    <source>
        <dbReference type="ARBA" id="ARBA00022840"/>
    </source>
</evidence>
<dbReference type="GO" id="GO:0005524">
    <property type="term" value="F:ATP binding"/>
    <property type="evidence" value="ECO:0007669"/>
    <property type="project" value="UniProtKB-KW"/>
</dbReference>
<comment type="function">
    <text evidence="1">Acts as a chaperone.</text>
</comment>
<evidence type="ECO:0000256" key="5">
    <source>
        <dbReference type="ARBA" id="ARBA00022553"/>
    </source>
</evidence>
<dbReference type="Proteomes" id="UP000075531">
    <property type="component" value="Unassembled WGS sequence"/>
</dbReference>
<keyword evidence="5" id="KW-0597">Phosphoprotein</keyword>
<dbReference type="InterPro" id="IPR018181">
    <property type="entry name" value="Heat_shock_70_CS"/>
</dbReference>
<evidence type="ECO:0000256" key="4">
    <source>
        <dbReference type="ARBA" id="ARBA00017249"/>
    </source>
</evidence>
<dbReference type="SUPFAM" id="SSF53067">
    <property type="entry name" value="Actin-like ATPase domain"/>
    <property type="match status" value="2"/>
</dbReference>
<dbReference type="Gene3D" id="2.60.34.10">
    <property type="entry name" value="Substrate Binding Domain Of DNAk, Chain A, domain 1"/>
    <property type="match status" value="1"/>
</dbReference>
<dbReference type="PROSITE" id="PS00329">
    <property type="entry name" value="HSP70_2"/>
    <property type="match status" value="1"/>
</dbReference>
<evidence type="ECO:0000256" key="12">
    <source>
        <dbReference type="ARBA" id="ARBA00033103"/>
    </source>
</evidence>
<dbReference type="AlphaFoldDB" id="A0A151B5W8"/>
<accession>A0A151B5W8</accession>
<dbReference type="InterPro" id="IPR043129">
    <property type="entry name" value="ATPase_NBD"/>
</dbReference>
<dbReference type="SUPFAM" id="SSF100920">
    <property type="entry name" value="Heat shock protein 70kD (HSP70), peptide-binding domain"/>
    <property type="match status" value="1"/>
</dbReference>
<evidence type="ECO:0000256" key="2">
    <source>
        <dbReference type="ARBA" id="ARBA00007381"/>
    </source>
</evidence>
<comment type="similarity">
    <text evidence="2 13">Belongs to the heat shock protein 70 family.</text>
</comment>
<sequence length="570" mass="63823">MKKIIGIDLGTSTSEIAILRNGKPEVLKNSQGKYIIPSVVGINENNEIIVGEDASEQFILRPECTIKEVKRLMGSSKKITLGNNTYTPEEISSFILKYLKEMAQEVLKEDINSVVLTVPAYFTDEQRRATVKAGELAGLKVERIINEPTAAALSYGIEHMKNEEHILVYDLGGGTLDVTVLEMFDGILEVKASSGNNHLGGKDFDEALMNEIFDSFYKEYNIDLRCDLRAKSRVKKEAEECKISLSSNDEYLIELPFIAEKNNEPVMIQRKISRKEFERLINPLIESTMKPINIALEDAKLSVEDIDVILLVGGSTRIPLVKEFIKNIFNIEPKCMVDPDLAVVKGAAIQAAILNNELSKESDILITDVCPYTLGIETLEFMGGMPMPDCYSVIIPRNTTIPTAKEEIYSTVIDNQEIVEIKIYQGDNKRASNNNLLGEFKLTGLPKAPAGQEKIRVKFVYDVNGILKVDAEIVSKGEKAGIIIETTGVSMNEEVDLSKWIEAPKIKRYKKIIETAEGFLSRVDEYEYSSLENSINKLKKALIKEEDDEVLKNIKSELADLLFDLEGKYE</sequence>
<dbReference type="RefSeq" id="WP_066823131.1">
    <property type="nucleotide sequence ID" value="NZ_LTBA01000005.1"/>
</dbReference>
<evidence type="ECO:0000256" key="6">
    <source>
        <dbReference type="ARBA" id="ARBA00022741"/>
    </source>
</evidence>
<evidence type="ECO:0000256" key="9">
    <source>
        <dbReference type="ARBA" id="ARBA00023186"/>
    </source>
</evidence>
<comment type="caution">
    <text evidence="14">The sequence shown here is derived from an EMBL/GenBank/DDBJ whole genome shotgun (WGS) entry which is preliminary data.</text>
</comment>
<evidence type="ECO:0000313" key="15">
    <source>
        <dbReference type="Proteomes" id="UP000075531"/>
    </source>
</evidence>
<dbReference type="Gene3D" id="3.30.420.40">
    <property type="match status" value="2"/>
</dbReference>
<protein>
    <recommendedName>
        <fullName evidence="3">Chaperone protein DnaK</fullName>
    </recommendedName>
    <alternativeName>
        <fullName evidence="4">Chaperone protein dnaK</fullName>
    </alternativeName>
    <alternativeName>
        <fullName evidence="12">HSP70</fullName>
    </alternativeName>
    <alternativeName>
        <fullName evidence="11">Heat shock 70 kDa protein</fullName>
    </alternativeName>
    <alternativeName>
        <fullName evidence="10">Heat shock protein 70</fullName>
    </alternativeName>
</protein>
<dbReference type="PANTHER" id="PTHR19375">
    <property type="entry name" value="HEAT SHOCK PROTEIN 70KDA"/>
    <property type="match status" value="1"/>
</dbReference>
<keyword evidence="15" id="KW-1185">Reference proteome</keyword>
<gene>
    <name evidence="14" type="primary">dnaK_1</name>
    <name evidence="14" type="ORF">CLTEP_08840</name>
</gene>
<evidence type="ECO:0000256" key="13">
    <source>
        <dbReference type="RuleBase" id="RU003322"/>
    </source>
</evidence>
<proteinExistence type="inferred from homology"/>
<dbReference type="FunFam" id="3.90.640.10:FF:000003">
    <property type="entry name" value="Molecular chaperone DnaK"/>
    <property type="match status" value="1"/>
</dbReference>
<dbReference type="GO" id="GO:0140662">
    <property type="term" value="F:ATP-dependent protein folding chaperone"/>
    <property type="evidence" value="ECO:0007669"/>
    <property type="project" value="InterPro"/>
</dbReference>
<dbReference type="PROSITE" id="PS00297">
    <property type="entry name" value="HSP70_1"/>
    <property type="match status" value="1"/>
</dbReference>
<reference evidence="14 15" key="1">
    <citation type="submission" date="2016-02" db="EMBL/GenBank/DDBJ databases">
        <title>Genome sequence of Clostridium tepidiprofundi DSM 19306.</title>
        <authorList>
            <person name="Poehlein A."/>
            <person name="Daniel R."/>
        </authorList>
    </citation>
    <scope>NUCLEOTIDE SEQUENCE [LARGE SCALE GENOMIC DNA]</scope>
    <source>
        <strain evidence="14 15">DSM 19306</strain>
    </source>
</reference>
<dbReference type="EMBL" id="LTBA01000005">
    <property type="protein sequence ID" value="KYH35259.1"/>
    <property type="molecule type" value="Genomic_DNA"/>
</dbReference>
<dbReference type="Gene3D" id="3.90.640.10">
    <property type="entry name" value="Actin, Chain A, domain 4"/>
    <property type="match status" value="1"/>
</dbReference>
<dbReference type="STRING" id="1121338.CLTEP_08840"/>
<dbReference type="FunFam" id="3.30.420.40:FF:000071">
    <property type="entry name" value="Molecular chaperone DnaK"/>
    <property type="match status" value="1"/>
</dbReference>
<evidence type="ECO:0000256" key="3">
    <source>
        <dbReference type="ARBA" id="ARBA00014415"/>
    </source>
</evidence>
<dbReference type="PATRIC" id="fig|1121338.3.peg.907"/>
<evidence type="ECO:0000256" key="10">
    <source>
        <dbReference type="ARBA" id="ARBA00030019"/>
    </source>
</evidence>
<keyword evidence="9" id="KW-0143">Chaperone</keyword>
<dbReference type="PROSITE" id="PS01036">
    <property type="entry name" value="HSP70_3"/>
    <property type="match status" value="1"/>
</dbReference>
<keyword evidence="7 13" id="KW-0067">ATP-binding</keyword>
<keyword evidence="8" id="KW-0346">Stress response</keyword>
<dbReference type="PRINTS" id="PR00301">
    <property type="entry name" value="HEATSHOCK70"/>
</dbReference>
<keyword evidence="6 13" id="KW-0547">Nucleotide-binding</keyword>